<evidence type="ECO:0008006" key="4">
    <source>
        <dbReference type="Google" id="ProtNLM"/>
    </source>
</evidence>
<evidence type="ECO:0000313" key="3">
    <source>
        <dbReference type="Proteomes" id="UP000192266"/>
    </source>
</evidence>
<dbReference type="AlphaFoldDB" id="A0A1W1W476"/>
<gene>
    <name evidence="2" type="ORF">SAMN00120144_3238</name>
</gene>
<dbReference type="InterPro" id="IPR026341">
    <property type="entry name" value="T9SS_type_B"/>
</dbReference>
<organism evidence="2 3">
    <name type="scientific">Hymenobacter roseosalivarius DSM 11622</name>
    <dbReference type="NCBI Taxonomy" id="645990"/>
    <lineage>
        <taxon>Bacteria</taxon>
        <taxon>Pseudomonadati</taxon>
        <taxon>Bacteroidota</taxon>
        <taxon>Cytophagia</taxon>
        <taxon>Cytophagales</taxon>
        <taxon>Hymenobacteraceae</taxon>
        <taxon>Hymenobacter</taxon>
    </lineage>
</organism>
<feature type="chain" id="PRO_5012370814" description="Fibronectin type III domain protein" evidence="1">
    <location>
        <begin position="23"/>
        <end position="669"/>
    </location>
</feature>
<dbReference type="STRING" id="645990.SAMN00120144_3238"/>
<dbReference type="EMBL" id="FWWW01000102">
    <property type="protein sequence ID" value="SMC00425.1"/>
    <property type="molecule type" value="Genomic_DNA"/>
</dbReference>
<dbReference type="Proteomes" id="UP000192266">
    <property type="component" value="Unassembled WGS sequence"/>
</dbReference>
<feature type="signal peptide" evidence="1">
    <location>
        <begin position="1"/>
        <end position="22"/>
    </location>
</feature>
<evidence type="ECO:0000313" key="2">
    <source>
        <dbReference type="EMBL" id="SMC00425.1"/>
    </source>
</evidence>
<dbReference type="NCBIfam" id="TIGR04131">
    <property type="entry name" value="Bac_Flav_CTERM"/>
    <property type="match status" value="1"/>
</dbReference>
<keyword evidence="3" id="KW-1185">Reference proteome</keyword>
<accession>A0A1W1W476</accession>
<dbReference type="RefSeq" id="WP_084447790.1">
    <property type="nucleotide sequence ID" value="NZ_FWWW01000102.1"/>
</dbReference>
<evidence type="ECO:0000256" key="1">
    <source>
        <dbReference type="SAM" id="SignalP"/>
    </source>
</evidence>
<proteinExistence type="predicted"/>
<dbReference type="Gene3D" id="2.60.40.10">
    <property type="entry name" value="Immunoglobulins"/>
    <property type="match status" value="1"/>
</dbReference>
<name>A0A1W1W476_9BACT</name>
<protein>
    <recommendedName>
        <fullName evidence="4">Fibronectin type III domain protein</fullName>
    </recommendedName>
</protein>
<sequence length="669" mass="70710">MKNFYRLFVLIPALLLATLAPAQTCENTPNSGADFKAFDTATGTEVSSLCVGREIRFVDNSGRQLDPSLVRYATGAAITCNGSDFSTNALYTPSAADATRGFVVITQNTQQAAGAAGIIFSKRLEVKASPAPAFSLTSCSANAVQITITDQVYAANLYTVQIGSSVFNNVDRSQPRTFSVPPGTTTVTVTGRHAGNTLCSNSGMQSFTPATGPSSAPVLKQLEVRDKEVVFQFGNIQPTFQYEIQIAELGAPGGYRTLPGFVVGNGDVVTSLPNAPLPACYRIRPVSACGTGLITGSNGSNLVCTIDLGTISLVSTSSNGINKLNWTTFDSAVSFFQIRRTSQGIPESIIATVPGNSPFEYLDATGSCGTIYTYQVTAVLTTPRGFVSSASNKSSVTTAAGTAPQPPRLVAGFTLSNKVELFATNAVGQPLANELTFLRASPSPAELGVVNAPTISDTPDNLSVTNPPIYLARRRDACGSISADSNPASPVVLAVDPQPEGARFTWSPLGGPDAAIPVQYQLVRLALNGSTIDIIPVSGLSYVDTQPPTNESTVRYRIEATGGGLATASYSNLVNVTRQPRLAMPTAFSPNGDGLNDVLEVKGRFLTTFIFTVIDRNGQEVFRGTDRTQTWDGRINGREPMPGAYAWRFEALTEEGKLFVQHGAITIVR</sequence>
<dbReference type="OrthoDB" id="631648at2"/>
<dbReference type="InterPro" id="IPR013783">
    <property type="entry name" value="Ig-like_fold"/>
</dbReference>
<dbReference type="Pfam" id="PF13585">
    <property type="entry name" value="CHU_C"/>
    <property type="match status" value="1"/>
</dbReference>
<keyword evidence="1" id="KW-0732">Signal</keyword>
<reference evidence="2 3" key="1">
    <citation type="submission" date="2017-04" db="EMBL/GenBank/DDBJ databases">
        <authorList>
            <person name="Afonso C.L."/>
            <person name="Miller P.J."/>
            <person name="Scott M.A."/>
            <person name="Spackman E."/>
            <person name="Goraichik I."/>
            <person name="Dimitrov K.M."/>
            <person name="Suarez D.L."/>
            <person name="Swayne D.E."/>
        </authorList>
    </citation>
    <scope>NUCLEOTIDE SEQUENCE [LARGE SCALE GENOMIC DNA]</scope>
    <source>
        <strain evidence="2 3">DSM 11622</strain>
    </source>
</reference>